<feature type="region of interest" description="Disordered" evidence="9">
    <location>
        <begin position="177"/>
        <end position="197"/>
    </location>
</feature>
<feature type="region of interest" description="Disordered" evidence="9">
    <location>
        <begin position="252"/>
        <end position="329"/>
    </location>
</feature>
<evidence type="ECO:0000256" key="7">
    <source>
        <dbReference type="ARBA" id="ARBA00022833"/>
    </source>
</evidence>
<keyword evidence="7" id="KW-0862">Zinc</keyword>
<evidence type="ECO:0000256" key="9">
    <source>
        <dbReference type="SAM" id="MobiDB-lite"/>
    </source>
</evidence>
<organism evidence="11 12">
    <name type="scientific">Ophiocordyceps australis</name>
    <dbReference type="NCBI Taxonomy" id="1399860"/>
    <lineage>
        <taxon>Eukaryota</taxon>
        <taxon>Fungi</taxon>
        <taxon>Dikarya</taxon>
        <taxon>Ascomycota</taxon>
        <taxon>Pezizomycotina</taxon>
        <taxon>Sordariomycetes</taxon>
        <taxon>Hypocreomycetidae</taxon>
        <taxon>Hypocreales</taxon>
        <taxon>Ophiocordycipitaceae</taxon>
        <taxon>Ophiocordyceps</taxon>
    </lineage>
</organism>
<dbReference type="GO" id="GO:0140492">
    <property type="term" value="F:metal-dependent deubiquitinase activity"/>
    <property type="evidence" value="ECO:0007669"/>
    <property type="project" value="InterPro"/>
</dbReference>
<dbReference type="Gene3D" id="3.40.140.10">
    <property type="entry name" value="Cytidine Deaminase, domain 2"/>
    <property type="match status" value="1"/>
</dbReference>
<feature type="region of interest" description="Disordered" evidence="9">
    <location>
        <begin position="215"/>
        <end position="235"/>
    </location>
</feature>
<evidence type="ECO:0000259" key="10">
    <source>
        <dbReference type="PROSITE" id="PS50249"/>
    </source>
</evidence>
<protein>
    <recommendedName>
        <fullName evidence="10">MPN domain-containing protein</fullName>
    </recommendedName>
</protein>
<dbReference type="GO" id="GO:0005768">
    <property type="term" value="C:endosome"/>
    <property type="evidence" value="ECO:0007669"/>
    <property type="project" value="TreeGrafter"/>
</dbReference>
<comment type="cofactor">
    <cofactor evidence="1">
        <name>Zn(2+)</name>
        <dbReference type="ChEBI" id="CHEBI:29105"/>
    </cofactor>
</comment>
<keyword evidence="12" id="KW-1185">Reference proteome</keyword>
<feature type="compositionally biased region" description="Basic and acidic residues" evidence="9">
    <location>
        <begin position="309"/>
        <end position="329"/>
    </location>
</feature>
<evidence type="ECO:0000256" key="6">
    <source>
        <dbReference type="ARBA" id="ARBA00022801"/>
    </source>
</evidence>
<evidence type="ECO:0000256" key="2">
    <source>
        <dbReference type="ARBA" id="ARBA00010981"/>
    </source>
</evidence>
<dbReference type="FunFam" id="3.40.140.10:FF:000033">
    <property type="entry name" value="AMSH-like protease sst2"/>
    <property type="match status" value="1"/>
</dbReference>
<dbReference type="OrthoDB" id="3640at2759"/>
<keyword evidence="4" id="KW-0479">Metal-binding</keyword>
<dbReference type="InterPro" id="IPR037518">
    <property type="entry name" value="MPN"/>
</dbReference>
<dbReference type="GO" id="GO:0070536">
    <property type="term" value="P:protein K63-linked deubiquitination"/>
    <property type="evidence" value="ECO:0007669"/>
    <property type="project" value="InterPro"/>
</dbReference>
<dbReference type="Gene3D" id="1.20.58.80">
    <property type="entry name" value="Phosphotransferase system, lactose/cellobiose-type IIA subunit"/>
    <property type="match status" value="1"/>
</dbReference>
<keyword evidence="8" id="KW-0482">Metalloprotease</keyword>
<comment type="similarity">
    <text evidence="2">Belongs to the peptidase M67C family.</text>
</comment>
<dbReference type="SUPFAM" id="SSF102712">
    <property type="entry name" value="JAB1/MPN domain"/>
    <property type="match status" value="1"/>
</dbReference>
<dbReference type="InterPro" id="IPR015063">
    <property type="entry name" value="USP8_dimer"/>
</dbReference>
<evidence type="ECO:0000256" key="8">
    <source>
        <dbReference type="ARBA" id="ARBA00023049"/>
    </source>
</evidence>
<dbReference type="CDD" id="cd08066">
    <property type="entry name" value="MPN_AMSH_like"/>
    <property type="match status" value="1"/>
</dbReference>
<dbReference type="AlphaFoldDB" id="A0A2C5Y484"/>
<feature type="compositionally biased region" description="Polar residues" evidence="9">
    <location>
        <begin position="215"/>
        <end position="225"/>
    </location>
</feature>
<dbReference type="GO" id="GO:0016020">
    <property type="term" value="C:membrane"/>
    <property type="evidence" value="ECO:0007669"/>
    <property type="project" value="TreeGrafter"/>
</dbReference>
<dbReference type="GO" id="GO:0006508">
    <property type="term" value="P:proteolysis"/>
    <property type="evidence" value="ECO:0007669"/>
    <property type="project" value="UniProtKB-KW"/>
</dbReference>
<dbReference type="InterPro" id="IPR044098">
    <property type="entry name" value="STAMBP/STALP-like_MPN"/>
</dbReference>
<evidence type="ECO:0000313" key="12">
    <source>
        <dbReference type="Proteomes" id="UP000226192"/>
    </source>
</evidence>
<evidence type="ECO:0000256" key="4">
    <source>
        <dbReference type="ARBA" id="ARBA00022723"/>
    </source>
</evidence>
<keyword evidence="5" id="KW-0833">Ubl conjugation pathway</keyword>
<evidence type="ECO:0000256" key="5">
    <source>
        <dbReference type="ARBA" id="ARBA00022786"/>
    </source>
</evidence>
<feature type="domain" description="MPN" evidence="10">
    <location>
        <begin position="350"/>
        <end position="480"/>
    </location>
</feature>
<sequence length="526" mass="59028">MSAGMESRSSTRSARPQSVKELVAQAENFNYNANIGFKQWARAAETLDQEASFAMSDGDYGRAYVMLYRHSLLVLDCLPSHPQFKELESRKAHKLLAKRTSRIISQLEHIKPVLDEDYAEWERMSAAGRLEKEAPRPPKTYQDFLSCDPSLTSRAKVLDAAQHQDLAVDLAQRELARRDEARRTNPTLADSHDTGFEGQDDLQQLMKTARQTLNLKQQAESQHQGKTGDLRAAPRYNYPLISKSQPIDYSREAGSLAPVGPSRPPKEHLPSQDVAGTRPRSPELEGMPPSVPHKLPWQDMQGPVSKPRGPRDAPLRPPKHALDKPPLPRKDRLAFKPGAYLENGDPLRSVFLPSKLRATFLDLASKNTKAGLEMCGVLCGTPVNNALFVRCLVIPDQKCTSDTCETENEGALFDYCASQDLLVLGWIHTHPTQTCFMSSRDLHTHAGYQVMMPESIAIVCAPRFQPSYGIFRLTHPPGLNHVLDCRQASTFHQHSIDNIYRDTEHPDGHVYESDKMTFTVHDLRTK</sequence>
<dbReference type="SUPFAM" id="SSF140856">
    <property type="entry name" value="USP8 N-terminal domain-like"/>
    <property type="match status" value="1"/>
</dbReference>
<comment type="caution">
    <text evidence="11">The sequence shown here is derived from an EMBL/GenBank/DDBJ whole genome shotgun (WGS) entry which is preliminary data.</text>
</comment>
<name>A0A2C5Y484_9HYPO</name>
<proteinExistence type="inferred from homology"/>
<dbReference type="Pfam" id="PF01398">
    <property type="entry name" value="JAB"/>
    <property type="match status" value="1"/>
</dbReference>
<accession>A0A2C5Y484</accession>
<dbReference type="PANTHER" id="PTHR12947:SF13">
    <property type="entry name" value="FI19924P1"/>
    <property type="match status" value="1"/>
</dbReference>
<dbReference type="InterPro" id="IPR000555">
    <property type="entry name" value="JAMM/MPN+_dom"/>
</dbReference>
<dbReference type="GO" id="GO:0061578">
    <property type="term" value="F:K63-linked deubiquitinase activity"/>
    <property type="evidence" value="ECO:0007669"/>
    <property type="project" value="InterPro"/>
</dbReference>
<gene>
    <name evidence="11" type="ORF">CDD81_7598</name>
</gene>
<evidence type="ECO:0000256" key="1">
    <source>
        <dbReference type="ARBA" id="ARBA00001947"/>
    </source>
</evidence>
<evidence type="ECO:0000313" key="11">
    <source>
        <dbReference type="EMBL" id="PHH62042.1"/>
    </source>
</evidence>
<reference evidence="11 12" key="1">
    <citation type="submission" date="2017-06" db="EMBL/GenBank/DDBJ databases">
        <title>Ant-infecting Ophiocordyceps genomes reveal a high diversity of potential behavioral manipulation genes and a possible major role for enterotoxins.</title>
        <authorList>
            <person name="De Bekker C."/>
            <person name="Evans H.C."/>
            <person name="Brachmann A."/>
            <person name="Hughes D.P."/>
        </authorList>
    </citation>
    <scope>NUCLEOTIDE SEQUENCE [LARGE SCALE GENOMIC DNA]</scope>
    <source>
        <strain evidence="11 12">Map64</strain>
    </source>
</reference>
<keyword evidence="3" id="KW-0645">Protease</keyword>
<dbReference type="PANTHER" id="PTHR12947">
    <property type="entry name" value="AMSH-LIKE PROTEASE"/>
    <property type="match status" value="1"/>
</dbReference>
<dbReference type="Pfam" id="PF08969">
    <property type="entry name" value="USP8_dimer"/>
    <property type="match status" value="1"/>
</dbReference>
<evidence type="ECO:0000256" key="3">
    <source>
        <dbReference type="ARBA" id="ARBA00022670"/>
    </source>
</evidence>
<dbReference type="SMART" id="SM00232">
    <property type="entry name" value="JAB_MPN"/>
    <property type="match status" value="1"/>
</dbReference>
<keyword evidence="6" id="KW-0378">Hydrolase</keyword>
<dbReference type="GO" id="GO:0046872">
    <property type="term" value="F:metal ion binding"/>
    <property type="evidence" value="ECO:0007669"/>
    <property type="project" value="UniProtKB-KW"/>
</dbReference>
<dbReference type="PROSITE" id="PS50249">
    <property type="entry name" value="MPN"/>
    <property type="match status" value="1"/>
</dbReference>
<dbReference type="STRING" id="1399860.A0A2C5Y484"/>
<dbReference type="EMBL" id="NJET01000083">
    <property type="protein sequence ID" value="PHH62042.1"/>
    <property type="molecule type" value="Genomic_DNA"/>
</dbReference>
<dbReference type="Proteomes" id="UP000226192">
    <property type="component" value="Unassembled WGS sequence"/>
</dbReference>